<feature type="region of interest" description="Disordered" evidence="1">
    <location>
        <begin position="1067"/>
        <end position="1087"/>
    </location>
</feature>
<evidence type="ECO:0000313" key="3">
    <source>
        <dbReference type="EMBL" id="KAG6523414.1"/>
    </source>
</evidence>
<dbReference type="PANTHER" id="PTHR33414">
    <property type="entry name" value="PROTEIN PLASTID MOVEMENT IMPAIRED 1-RELATED 1"/>
    <property type="match status" value="1"/>
</dbReference>
<feature type="compositionally biased region" description="Low complexity" evidence="1">
    <location>
        <begin position="54"/>
        <end position="85"/>
    </location>
</feature>
<feature type="compositionally biased region" description="Gly residues" evidence="1">
    <location>
        <begin position="9"/>
        <end position="28"/>
    </location>
</feature>
<keyword evidence="4" id="KW-1185">Reference proteome</keyword>
<gene>
    <name evidence="3" type="ORF">ZIOFF_013271</name>
</gene>
<dbReference type="InterPro" id="IPR019448">
    <property type="entry name" value="NT-C2"/>
</dbReference>
<evidence type="ECO:0000256" key="1">
    <source>
        <dbReference type="SAM" id="MobiDB-lite"/>
    </source>
</evidence>
<dbReference type="InterPro" id="IPR048972">
    <property type="entry name" value="PMI1_PMIR1-2_C"/>
</dbReference>
<accession>A0A8J5HRK3</accession>
<dbReference type="PANTHER" id="PTHR33414:SF1">
    <property type="entry name" value="PROTEIN PLASTID MOVEMENT IMPAIRED 1-RELATED 1"/>
    <property type="match status" value="1"/>
</dbReference>
<dbReference type="PROSITE" id="PS51840">
    <property type="entry name" value="C2_NT"/>
    <property type="match status" value="1"/>
</dbReference>
<feature type="region of interest" description="Disordered" evidence="1">
    <location>
        <begin position="44"/>
        <end position="99"/>
    </location>
</feature>
<feature type="region of interest" description="Disordered" evidence="1">
    <location>
        <begin position="1"/>
        <end position="30"/>
    </location>
</feature>
<feature type="domain" description="C2 NT-type" evidence="2">
    <location>
        <begin position="110"/>
        <end position="264"/>
    </location>
</feature>
<dbReference type="Proteomes" id="UP000734854">
    <property type="component" value="Unassembled WGS sequence"/>
</dbReference>
<name>A0A8J5HRK3_ZINOF</name>
<reference evidence="3 4" key="1">
    <citation type="submission" date="2020-08" db="EMBL/GenBank/DDBJ databases">
        <title>Plant Genome Project.</title>
        <authorList>
            <person name="Zhang R.-G."/>
        </authorList>
    </citation>
    <scope>NUCLEOTIDE SEQUENCE [LARGE SCALE GENOMIC DNA]</scope>
    <source>
        <tissue evidence="3">Rhizome</tissue>
    </source>
</reference>
<dbReference type="AlphaFoldDB" id="A0A8J5HRK3"/>
<protein>
    <recommendedName>
        <fullName evidence="2">C2 NT-type domain-containing protein</fullName>
    </recommendedName>
</protein>
<dbReference type="EMBL" id="JACMSC010000004">
    <property type="protein sequence ID" value="KAG6523414.1"/>
    <property type="molecule type" value="Genomic_DNA"/>
</dbReference>
<dbReference type="Pfam" id="PF21745">
    <property type="entry name" value="PMI1_PMIR1-2_C"/>
    <property type="match status" value="1"/>
</dbReference>
<feature type="region of interest" description="Disordered" evidence="1">
    <location>
        <begin position="332"/>
        <end position="359"/>
    </location>
</feature>
<organism evidence="3 4">
    <name type="scientific">Zingiber officinale</name>
    <name type="common">Ginger</name>
    <name type="synonym">Amomum zingiber</name>
    <dbReference type="NCBI Taxonomy" id="94328"/>
    <lineage>
        <taxon>Eukaryota</taxon>
        <taxon>Viridiplantae</taxon>
        <taxon>Streptophyta</taxon>
        <taxon>Embryophyta</taxon>
        <taxon>Tracheophyta</taxon>
        <taxon>Spermatophyta</taxon>
        <taxon>Magnoliopsida</taxon>
        <taxon>Liliopsida</taxon>
        <taxon>Zingiberales</taxon>
        <taxon>Zingiberaceae</taxon>
        <taxon>Zingiber</taxon>
    </lineage>
</organism>
<evidence type="ECO:0000259" key="2">
    <source>
        <dbReference type="PROSITE" id="PS51840"/>
    </source>
</evidence>
<evidence type="ECO:0000313" key="4">
    <source>
        <dbReference type="Proteomes" id="UP000734854"/>
    </source>
</evidence>
<feature type="compositionally biased region" description="Basic and acidic residues" evidence="1">
    <location>
        <begin position="337"/>
        <end position="353"/>
    </location>
</feature>
<comment type="caution">
    <text evidence="3">The sequence shown here is derived from an EMBL/GenBank/DDBJ whole genome shotgun (WGS) entry which is preliminary data.</text>
</comment>
<sequence length="1155" mass="126826">MMLRKPTTGGKGNPYGSSGGGGSGGGDLNGNVRFLHEIEALSKALSVDPKQPNRPRLLPSSSNSGRRSVSAGRSAASPASSSSVSNKEKKKAGSSSSRWGWNPIKKALSHIGGHHRRFDCWFTLRVHSIDGLPPAFASAALIVHWRRTTDPVAAAVATRPARVVHGGVQFDETLTYLCPVSASRSGPGGTAKYEPRHFLIYPTLVGGASPDLDLGRHLVDLTRVLPSTLEELVDEKAIGKWSTSFRLSGKARGASLSVSFGFSLVESMSVDPGLQEKKISEMLNLKEVEFDLLNQKDPPTLMENQLQQGDRSGSVVDVKVLHEVLKSSNSETSLLVNREKEAESENDAKHSTLDDDANPDFEIPHEQKQLDEVIVSESLEPSVGIMEEPQLQKSSISTENVKVNDIQQQVEPEFTVIEQGTEIAFKYETHETSTEVEKVSVKDKNEVQEVEYDKVGRLDVKLDKTFAETTEHDRHNPEEDMLPSVDQEIEDLESIFDNLSIFGAKEFESPTTQVEAIKQQSLGDIENLYERPSSLSRSRSLDVVTESVASEFLSMLGIEHSPFGLSSDSDPESPRERLWKQFEKEALASGDALFGLDTELESAAYWDEFPEDLDLSLVANEVEIEFQNTKLVMNDKSRAKMLEDAETEALMQEWGLHEKDFHSSPPGSRDGFGSPIHLPPEDPLELPPLGEGLGSILQTKDGGFLRSMNPSLFSNAKNNEDLVMQVSSPIVVPAEMGSGVMEILKQLASMGIEKLSRQASKLMPLNDITGKTMEQIAWDSSTALDSCERYDLLENHYPEVEANVSQNVYGRRKKLKGAAQPSCSRGETISEFVSLEDLAPMTMDKIEALSIEGLRIQSGMSDEEAPSNISSQSIGEFSALQGKESGKNCSIGLEGSAGLQLLNIKDNGDEIDGLMDLSLTLDEWMRLDAGIIDEDQVSDRTSRILAAHHANSMDLTACGSKGDKRGGKRSGRKWGLLGNNFTVALMIQLRNPLRNYEPVGTPMLALIQVERVFVPPKPKIYSTVSLLGNSEQEDETETEKNPLAEEKHVDEAIPQFKITEVHVAGLKSEPEPTKKNIWGNPKQQQSGSRWLLASGMGKSNKHPFMKSKSVVKPSVEMTSKVHQGDTLWSISSRDKWNDAAALKPRRRNPNIGLPS</sequence>
<dbReference type="InterPro" id="IPR039614">
    <property type="entry name" value="PMI1-like"/>
</dbReference>
<proteinExistence type="predicted"/>